<keyword evidence="3" id="KW-1185">Reference proteome</keyword>
<accession>A0A8K1CD64</accession>
<evidence type="ECO:0000313" key="3">
    <source>
        <dbReference type="Proteomes" id="UP000794436"/>
    </source>
</evidence>
<reference evidence="2" key="1">
    <citation type="submission" date="2019-03" db="EMBL/GenBank/DDBJ databases">
        <title>Long read genome sequence of the mycoparasitic Pythium oligandrum ATCC 38472 isolated from sugarbeet rhizosphere.</title>
        <authorList>
            <person name="Gaulin E."/>
        </authorList>
    </citation>
    <scope>NUCLEOTIDE SEQUENCE</scope>
    <source>
        <strain evidence="2">ATCC 38472_TT</strain>
    </source>
</reference>
<name>A0A8K1CD64_PYTOL</name>
<proteinExistence type="predicted"/>
<dbReference type="OrthoDB" id="126400at2759"/>
<dbReference type="PANTHER" id="PTHR35796:SF3">
    <property type="entry name" value="BHLH DOMAIN-CONTAINING PROTEIN"/>
    <property type="match status" value="1"/>
</dbReference>
<feature type="region of interest" description="Disordered" evidence="1">
    <location>
        <begin position="94"/>
        <end position="125"/>
    </location>
</feature>
<protein>
    <recommendedName>
        <fullName evidence="4">M96 mating-specific protein family</fullName>
    </recommendedName>
</protein>
<gene>
    <name evidence="2" type="ORF">Poli38472_000485</name>
</gene>
<evidence type="ECO:0000313" key="2">
    <source>
        <dbReference type="EMBL" id="TMW60443.1"/>
    </source>
</evidence>
<organism evidence="2 3">
    <name type="scientific">Pythium oligandrum</name>
    <name type="common">Mycoparasitic fungus</name>
    <dbReference type="NCBI Taxonomy" id="41045"/>
    <lineage>
        <taxon>Eukaryota</taxon>
        <taxon>Sar</taxon>
        <taxon>Stramenopiles</taxon>
        <taxon>Oomycota</taxon>
        <taxon>Peronosporomycetes</taxon>
        <taxon>Pythiales</taxon>
        <taxon>Pythiaceae</taxon>
        <taxon>Pythium</taxon>
    </lineage>
</organism>
<feature type="compositionally biased region" description="Basic and acidic residues" evidence="1">
    <location>
        <begin position="115"/>
        <end position="125"/>
    </location>
</feature>
<evidence type="ECO:0008006" key="4">
    <source>
        <dbReference type="Google" id="ProtNLM"/>
    </source>
</evidence>
<evidence type="ECO:0000256" key="1">
    <source>
        <dbReference type="SAM" id="MobiDB-lite"/>
    </source>
</evidence>
<dbReference type="EMBL" id="SPLM01000108">
    <property type="protein sequence ID" value="TMW60443.1"/>
    <property type="molecule type" value="Genomic_DNA"/>
</dbReference>
<dbReference type="Proteomes" id="UP000794436">
    <property type="component" value="Unassembled WGS sequence"/>
</dbReference>
<dbReference type="AlphaFoldDB" id="A0A8K1CD64"/>
<dbReference type="PANTHER" id="PTHR35796">
    <property type="entry name" value="HYPOTHETICAL CYTOSOLIC PROTEIN"/>
    <property type="match status" value="1"/>
</dbReference>
<sequence>MDPSDEWDSMPDARFLEADDLLESIEMETDDLMGLLTYLSPLNRVNDDDMIANATSPMLTVESPHYPLSNSLASDGDGFDSFDDSVWHFSSGIASAPSCSSKRATGSAKCKRPRRTDSNRARDERRRELLNLRQSVTQLEQELSTLQLEKGSVLVPREPSVERRVVPGHVTGAWETIAEHQRRDRRRAEEENVRLRVELDAQLQFAARLERLVRQSLRQRGMDEAHAGNGLQAYIDPSQYSDRSVYDALMRALEHRYQHVDALFGRLGINDIEYSHHGNRVYRRESGVEIEVFHNEVLPVSMEIAGDVVWNHYAHYMAHVPHRHYYERTREVVYANEDTLLENIGIKLNFNGTSAHVREQQVLRRFAEADRIVIMWCSNFHTIEYSERSTAGMIFRRNGCMLFKRPTTLDPNELSILKTSNMTTPMLDGAQFNPGGALTKELTDFLLSEGAASAASMHQMIENMLIHEAMRCKQPQLGIS</sequence>
<comment type="caution">
    <text evidence="2">The sequence shown here is derived from an EMBL/GenBank/DDBJ whole genome shotgun (WGS) entry which is preliminary data.</text>
</comment>